<dbReference type="RefSeq" id="WP_301120525.1">
    <property type="nucleotide sequence ID" value="NZ_JAUHPX010000001.1"/>
</dbReference>
<dbReference type="Pfam" id="PF08125">
    <property type="entry name" value="Mannitol_dh_C"/>
    <property type="match status" value="1"/>
</dbReference>
<evidence type="ECO:0000256" key="6">
    <source>
        <dbReference type="ARBA" id="ARBA00048615"/>
    </source>
</evidence>
<dbReference type="SUPFAM" id="SSF51735">
    <property type="entry name" value="NAD(P)-binding Rossmann-fold domains"/>
    <property type="match status" value="1"/>
</dbReference>
<dbReference type="GO" id="GO:0019594">
    <property type="term" value="P:mannitol metabolic process"/>
    <property type="evidence" value="ECO:0007669"/>
    <property type="project" value="InterPro"/>
</dbReference>
<dbReference type="PANTHER" id="PTHR43362">
    <property type="entry name" value="MANNITOL DEHYDROGENASE DSF1-RELATED"/>
    <property type="match status" value="1"/>
</dbReference>
<dbReference type="InterPro" id="IPR050988">
    <property type="entry name" value="Mannitol_DH/Oxidoreductase"/>
</dbReference>
<evidence type="ECO:0000256" key="3">
    <source>
        <dbReference type="ARBA" id="ARBA00016219"/>
    </source>
</evidence>
<dbReference type="InterPro" id="IPR013118">
    <property type="entry name" value="Mannitol_DH_C"/>
</dbReference>
<protein>
    <recommendedName>
        <fullName evidence="3">Mannitol-1-phosphate 5-dehydrogenase</fullName>
        <ecNumber evidence="2">1.1.1.17</ecNumber>
    </recommendedName>
</protein>
<evidence type="ECO:0000259" key="8">
    <source>
        <dbReference type="Pfam" id="PF08125"/>
    </source>
</evidence>
<keyword evidence="10" id="KW-1185">Reference proteome</keyword>
<accession>A0AAW7M829</accession>
<dbReference type="InterPro" id="IPR000669">
    <property type="entry name" value="Mannitol_DH"/>
</dbReference>
<dbReference type="PANTHER" id="PTHR43362:SF1">
    <property type="entry name" value="MANNITOL DEHYDROGENASE 2-RELATED"/>
    <property type="match status" value="1"/>
</dbReference>
<organism evidence="9 10">
    <name type="scientific">Demequina lignilytica</name>
    <dbReference type="NCBI Taxonomy" id="3051663"/>
    <lineage>
        <taxon>Bacteria</taxon>
        <taxon>Bacillati</taxon>
        <taxon>Actinomycetota</taxon>
        <taxon>Actinomycetes</taxon>
        <taxon>Micrococcales</taxon>
        <taxon>Demequinaceae</taxon>
        <taxon>Demequina</taxon>
    </lineage>
</organism>
<evidence type="ECO:0000256" key="4">
    <source>
        <dbReference type="ARBA" id="ARBA00023002"/>
    </source>
</evidence>
<gene>
    <name evidence="9" type="ORF">QQX10_01940</name>
</gene>
<dbReference type="GO" id="GO:0008926">
    <property type="term" value="F:mannitol-1-phosphate 5-dehydrogenase activity"/>
    <property type="evidence" value="ECO:0007669"/>
    <property type="project" value="UniProtKB-EC"/>
</dbReference>
<dbReference type="InterPro" id="IPR013328">
    <property type="entry name" value="6PGD_dom2"/>
</dbReference>
<dbReference type="EC" id="1.1.1.17" evidence="2"/>
<feature type="domain" description="Mannitol dehydrogenase C-terminal" evidence="8">
    <location>
        <begin position="265"/>
        <end position="441"/>
    </location>
</feature>
<comment type="catalytic activity">
    <reaction evidence="6">
        <text>D-mannitol 1-phosphate + NAD(+) = beta-D-fructose 6-phosphate + NADH + H(+)</text>
        <dbReference type="Rhea" id="RHEA:19661"/>
        <dbReference type="ChEBI" id="CHEBI:15378"/>
        <dbReference type="ChEBI" id="CHEBI:57540"/>
        <dbReference type="ChEBI" id="CHEBI:57634"/>
        <dbReference type="ChEBI" id="CHEBI:57945"/>
        <dbReference type="ChEBI" id="CHEBI:61381"/>
        <dbReference type="EC" id="1.1.1.17"/>
    </reaction>
</comment>
<dbReference type="InterPro" id="IPR023027">
    <property type="entry name" value="Mannitol_DH_CS"/>
</dbReference>
<evidence type="ECO:0000313" key="10">
    <source>
        <dbReference type="Proteomes" id="UP001172737"/>
    </source>
</evidence>
<name>A0AAW7M829_9MICO</name>
<keyword evidence="4 9" id="KW-0560">Oxidoreductase</keyword>
<comment type="similarity">
    <text evidence="1">Belongs to the mannitol dehydrogenase family.</text>
</comment>
<evidence type="ECO:0000256" key="5">
    <source>
        <dbReference type="ARBA" id="ARBA00023027"/>
    </source>
</evidence>
<comment type="caution">
    <text evidence="9">The sequence shown here is derived from an EMBL/GenBank/DDBJ whole genome shotgun (WGS) entry which is preliminary data.</text>
</comment>
<evidence type="ECO:0000259" key="7">
    <source>
        <dbReference type="Pfam" id="PF01232"/>
    </source>
</evidence>
<evidence type="ECO:0000256" key="2">
    <source>
        <dbReference type="ARBA" id="ARBA00012939"/>
    </source>
</evidence>
<dbReference type="Gene3D" id="1.10.1040.10">
    <property type="entry name" value="N-(1-d-carboxylethyl)-l-norvaline Dehydrogenase, domain 2"/>
    <property type="match status" value="1"/>
</dbReference>
<dbReference type="EMBL" id="JAUHPX010000001">
    <property type="protein sequence ID" value="MDN4486922.1"/>
    <property type="molecule type" value="Genomic_DNA"/>
</dbReference>
<keyword evidence="5" id="KW-0520">NAD</keyword>
<dbReference type="Pfam" id="PF01232">
    <property type="entry name" value="Mannitol_dh"/>
    <property type="match status" value="1"/>
</dbReference>
<evidence type="ECO:0000256" key="1">
    <source>
        <dbReference type="ARBA" id="ARBA00006541"/>
    </source>
</evidence>
<evidence type="ECO:0000313" key="9">
    <source>
        <dbReference type="EMBL" id="MDN4486922.1"/>
    </source>
</evidence>
<dbReference type="Proteomes" id="UP001172737">
    <property type="component" value="Unassembled WGS sequence"/>
</dbReference>
<dbReference type="InterPro" id="IPR013131">
    <property type="entry name" value="Mannitol_DH_N"/>
</dbReference>
<feature type="domain" description="Mannitol dehydrogenase N-terminal" evidence="7">
    <location>
        <begin position="19"/>
        <end position="259"/>
    </location>
</feature>
<sequence>MNSPTLAPLARRTAIRPIRMIHLGLGNFFRAHQAWYTDTASDAAEWGYAAFDGRSPRMSTLLRPQGGAYTLVTQAPGGDELRVVESLSAVHAATEAAAWLGYFEDPQVAIVTLTITEAGYRVDPAGAHAHEVAALRSDPRAAVASAVGRLVAGLLARRAAGAGGIVLLPCDNLPDNGPGLREAVTRYADRVDPTLLAWIDAHVTFGSTMVDRITPATTPALVAEVERQGGFADSAPVPTEPFTEWVIACDFPAGRPDWDATFVDDVTPYEHRKHWLLNGSHSLLAYRGLLLGHVTVRDAILDPDCRGWVERWWDEAQRHIVLDADSNAAYRGHLIERYENPSIRHELAQISMDGSEKLLGRVLPVVLAEREAGRVPEAALMVLGAWVAFLRARPVPVRDPRADELCELAALPDLGDAARALVAVLDADLASDDQALDGIVAAADALLAAREGAAR</sequence>
<dbReference type="AlphaFoldDB" id="A0AAW7M829"/>
<dbReference type="PRINTS" id="PR00084">
    <property type="entry name" value="MTLDHDRGNASE"/>
</dbReference>
<dbReference type="InterPro" id="IPR036291">
    <property type="entry name" value="NAD(P)-bd_dom_sf"/>
</dbReference>
<dbReference type="Gene3D" id="3.40.50.720">
    <property type="entry name" value="NAD(P)-binding Rossmann-like Domain"/>
    <property type="match status" value="1"/>
</dbReference>
<proteinExistence type="inferred from homology"/>
<reference evidence="9" key="1">
    <citation type="submission" date="2023-06" db="EMBL/GenBank/DDBJ databases">
        <title>Sysu t00039.</title>
        <authorList>
            <person name="Gao L."/>
            <person name="Fang B.-Z."/>
            <person name="Li W.-J."/>
        </authorList>
    </citation>
    <scope>NUCLEOTIDE SEQUENCE</scope>
    <source>
        <strain evidence="9">SYSU T00039</strain>
    </source>
</reference>
<dbReference type="SUPFAM" id="SSF48179">
    <property type="entry name" value="6-phosphogluconate dehydrogenase C-terminal domain-like"/>
    <property type="match status" value="1"/>
</dbReference>
<dbReference type="PROSITE" id="PS00974">
    <property type="entry name" value="MANNITOL_DHGENASE"/>
    <property type="match status" value="1"/>
</dbReference>
<dbReference type="InterPro" id="IPR008927">
    <property type="entry name" value="6-PGluconate_DH-like_C_sf"/>
</dbReference>